<gene>
    <name evidence="1" type="ORF">BXY45_14923</name>
</gene>
<proteinExistence type="predicted"/>
<dbReference type="RefSeq" id="WP_109776699.1">
    <property type="nucleotide sequence ID" value="NZ_QGDQ01000049.1"/>
</dbReference>
<sequence>MTSTVAFQLPNHSGYGGRTFGLEECLYGGEIDSEPAEVQEDLRTEFAAVRAVIARTAATLDQAGYTVIGTGEVLASVIDVENPWSSDLAVSMSPEEALELIEAAHDEIARIF</sequence>
<organism evidence="1 2">
    <name type="scientific">Quadrisphaera granulorum</name>
    <dbReference type="NCBI Taxonomy" id="317664"/>
    <lineage>
        <taxon>Bacteria</taxon>
        <taxon>Bacillati</taxon>
        <taxon>Actinomycetota</taxon>
        <taxon>Actinomycetes</taxon>
        <taxon>Kineosporiales</taxon>
        <taxon>Kineosporiaceae</taxon>
        <taxon>Quadrisphaera</taxon>
    </lineage>
</organism>
<reference evidence="1 2" key="1">
    <citation type="submission" date="2018-03" db="EMBL/GenBank/DDBJ databases">
        <title>Genomic Encyclopedia of Archaeal and Bacterial Type Strains, Phase II (KMG-II): from individual species to whole genera.</title>
        <authorList>
            <person name="Goeker M."/>
        </authorList>
    </citation>
    <scope>NUCLEOTIDE SEQUENCE [LARGE SCALE GENOMIC DNA]</scope>
    <source>
        <strain evidence="1 2">DSM 44889</strain>
    </source>
</reference>
<protein>
    <submittedName>
        <fullName evidence="1">Uncharacterized protein</fullName>
    </submittedName>
</protein>
<dbReference type="AlphaFoldDB" id="A0A316A919"/>
<evidence type="ECO:0000313" key="1">
    <source>
        <dbReference type="EMBL" id="PWJ46287.1"/>
    </source>
</evidence>
<accession>A0A316A919</accession>
<evidence type="ECO:0000313" key="2">
    <source>
        <dbReference type="Proteomes" id="UP000245469"/>
    </source>
</evidence>
<keyword evidence="2" id="KW-1185">Reference proteome</keyword>
<comment type="caution">
    <text evidence="1">The sequence shown here is derived from an EMBL/GenBank/DDBJ whole genome shotgun (WGS) entry which is preliminary data.</text>
</comment>
<name>A0A316A919_9ACTN</name>
<dbReference type="Proteomes" id="UP000245469">
    <property type="component" value="Unassembled WGS sequence"/>
</dbReference>
<dbReference type="EMBL" id="QGDQ01000049">
    <property type="protein sequence ID" value="PWJ46287.1"/>
    <property type="molecule type" value="Genomic_DNA"/>
</dbReference>